<gene>
    <name evidence="1" type="ordered locus">HMPREF0833_11859</name>
</gene>
<reference evidence="2" key="1">
    <citation type="submission" date="2011-06" db="EMBL/GenBank/DDBJ databases">
        <title>Complete sequence of Streptococcus parasanguinis strain ATCC 15912.</title>
        <authorList>
            <person name="Muzny D."/>
            <person name="Qin X."/>
            <person name="Buhay C."/>
            <person name="Dugan-Rocha S."/>
            <person name="Ding Y."/>
            <person name="Chen G."/>
            <person name="Hawes A."/>
            <person name="Holder M."/>
            <person name="Jhangiani S."/>
            <person name="Johnson A."/>
            <person name="Khan Z."/>
            <person name="Li Z."/>
            <person name="Liu W."/>
            <person name="Liu X."/>
            <person name="Perez L."/>
            <person name="Shen H."/>
            <person name="Wang Q."/>
            <person name="Watt J."/>
            <person name="Xi L."/>
            <person name="Xin Y."/>
            <person name="Zhou J."/>
            <person name="Deng J."/>
            <person name="Jiang H."/>
            <person name="Liu Y."/>
            <person name="Qu J."/>
            <person name="Song X.-Z."/>
            <person name="Zhang L."/>
            <person name="Villasana D."/>
            <person name="Johnson A."/>
            <person name="Liu J."/>
            <person name="Liyanage D."/>
            <person name="Lorensuhewa L."/>
            <person name="Robinson T."/>
            <person name="Song A."/>
            <person name="Song B.-B."/>
            <person name="Dinh H."/>
            <person name="Thornton R."/>
            <person name="Coyle M."/>
            <person name="Francisco L."/>
            <person name="Jackson L."/>
            <person name="Javaid M."/>
            <person name="Korchina V."/>
            <person name="Kovar C."/>
            <person name="Mata R."/>
            <person name="Mathew T."/>
            <person name="Ngo R."/>
            <person name="Nguyen L."/>
            <person name="Nguyen N."/>
            <person name="Okwuonu G."/>
            <person name="Ongeri F."/>
            <person name="Pham C."/>
            <person name="Simmons D."/>
            <person name="Wilczek-Boney K."/>
            <person name="Hale W."/>
            <person name="Jakkamsetti A."/>
            <person name="Pham P."/>
            <person name="Ruth R."/>
            <person name="San Lucas F."/>
            <person name="Warren J."/>
            <person name="Zhang J."/>
            <person name="Zhao Z."/>
            <person name="Zhou C."/>
            <person name="Zhu D."/>
            <person name="Lee S."/>
            <person name="Bess C."/>
            <person name="Blankenburg K."/>
            <person name="Forbes L."/>
            <person name="Fu Q."/>
            <person name="Gubbala S."/>
            <person name="Hirani K."/>
            <person name="Jayaseelan J.C."/>
            <person name="Lara F."/>
            <person name="Munidasa M."/>
            <person name="Palculict T."/>
            <person name="Patil S."/>
            <person name="Pu L.-L."/>
            <person name="Saada N."/>
            <person name="Tang L."/>
            <person name="Weissenberger G."/>
            <person name="Zhu Y."/>
            <person name="Hemphill L."/>
            <person name="Shang Y."/>
            <person name="Youmans B."/>
            <person name="Ayvaz T."/>
            <person name="Ross M."/>
            <person name="Santibanez J."/>
            <person name="Aqrawi P."/>
            <person name="Gross S."/>
            <person name="Joshi V."/>
            <person name="Fowler G."/>
            <person name="Nazareth L."/>
            <person name="Reid J."/>
            <person name="Worley K."/>
            <person name="Petrosino J."/>
            <person name="Highlander S."/>
            <person name="Gibbs R."/>
        </authorList>
    </citation>
    <scope>NUCLEOTIDE SEQUENCE [LARGE SCALE GENOMIC DNA]</scope>
    <source>
        <strain evidence="2">ATCC 15912 / DSM 6778 / CIP 104372 / LMG 14537</strain>
    </source>
</reference>
<sequence length="58" mass="6669">MQLTPENFKLFISVKKDTFPTKISCLDTTYKSKHCKGGGTKTLSLEKQLILNLHYLCY</sequence>
<dbReference type="KEGG" id="scp:HMPREF0833_11859"/>
<evidence type="ECO:0000313" key="2">
    <source>
        <dbReference type="Proteomes" id="UP000001502"/>
    </source>
</evidence>
<accession>F8DHW4</accession>
<dbReference type="Proteomes" id="UP000001502">
    <property type="component" value="Chromosome"/>
</dbReference>
<dbReference type="AlphaFoldDB" id="F8DHW4"/>
<evidence type="ECO:0000313" key="1">
    <source>
        <dbReference type="EMBL" id="AEH56890.1"/>
    </source>
</evidence>
<dbReference type="HOGENOM" id="CLU_073820_9_1_9"/>
<proteinExistence type="predicted"/>
<dbReference type="EMBL" id="CP002843">
    <property type="protein sequence ID" value="AEH56890.1"/>
    <property type="molecule type" value="Genomic_DNA"/>
</dbReference>
<organism evidence="1 2">
    <name type="scientific">Streptococcus parasanguinis (strain ATCC 15912 / DSM 6778 / CIP 104372 / LMG 14537)</name>
    <dbReference type="NCBI Taxonomy" id="760570"/>
    <lineage>
        <taxon>Bacteria</taxon>
        <taxon>Bacillati</taxon>
        <taxon>Bacillota</taxon>
        <taxon>Bacilli</taxon>
        <taxon>Lactobacillales</taxon>
        <taxon>Streptococcaceae</taxon>
        <taxon>Streptococcus</taxon>
    </lineage>
</organism>
<name>F8DHW4_STREP</name>
<protein>
    <submittedName>
        <fullName evidence="1">Uncharacterized protein</fullName>
    </submittedName>
</protein>